<name>A0A918M670_9ACTN</name>
<evidence type="ECO:0000256" key="1">
    <source>
        <dbReference type="SAM" id="MobiDB-lite"/>
    </source>
</evidence>
<proteinExistence type="predicted"/>
<feature type="compositionally biased region" description="Low complexity" evidence="1">
    <location>
        <begin position="53"/>
        <end position="68"/>
    </location>
</feature>
<dbReference type="EMBL" id="BMTP01000014">
    <property type="protein sequence ID" value="GGU54966.1"/>
    <property type="molecule type" value="Genomic_DNA"/>
</dbReference>
<keyword evidence="3" id="KW-1185">Reference proteome</keyword>
<comment type="caution">
    <text evidence="2">The sequence shown here is derived from an EMBL/GenBank/DDBJ whole genome shotgun (WGS) entry which is preliminary data.</text>
</comment>
<sequence length="154" mass="16245">MWCTTIRYGTVTATARPITVPVRKSAASRATAAPDRDQRHRQAPVEGGDGRIQQVGPGLVPVVRPVQGAGREQDEQHQQRQGPHGRAGGAQAGEADGQRGTRVGDDRGAHHRRVPVGSEVPHGHGAGNAAEGELVREGCHGPTLTCADETHQRS</sequence>
<protein>
    <submittedName>
        <fullName evidence="2">Uncharacterized protein</fullName>
    </submittedName>
</protein>
<evidence type="ECO:0000313" key="3">
    <source>
        <dbReference type="Proteomes" id="UP000636661"/>
    </source>
</evidence>
<dbReference type="Proteomes" id="UP000636661">
    <property type="component" value="Unassembled WGS sequence"/>
</dbReference>
<organism evidence="2 3">
    <name type="scientific">Streptomyces lavendofoliae</name>
    <dbReference type="NCBI Taxonomy" id="67314"/>
    <lineage>
        <taxon>Bacteria</taxon>
        <taxon>Bacillati</taxon>
        <taxon>Actinomycetota</taxon>
        <taxon>Actinomycetes</taxon>
        <taxon>Kitasatosporales</taxon>
        <taxon>Streptomycetaceae</taxon>
        <taxon>Streptomyces</taxon>
    </lineage>
</organism>
<dbReference type="AlphaFoldDB" id="A0A918M670"/>
<feature type="region of interest" description="Disordered" evidence="1">
    <location>
        <begin position="22"/>
        <end position="154"/>
    </location>
</feature>
<reference evidence="2" key="1">
    <citation type="journal article" date="2014" name="Int. J. Syst. Evol. Microbiol.">
        <title>Complete genome sequence of Corynebacterium casei LMG S-19264T (=DSM 44701T), isolated from a smear-ripened cheese.</title>
        <authorList>
            <consortium name="US DOE Joint Genome Institute (JGI-PGF)"/>
            <person name="Walter F."/>
            <person name="Albersmeier A."/>
            <person name="Kalinowski J."/>
            <person name="Ruckert C."/>
        </authorList>
    </citation>
    <scope>NUCLEOTIDE SEQUENCE</scope>
    <source>
        <strain evidence="2">JCM 4391</strain>
    </source>
</reference>
<reference evidence="2" key="2">
    <citation type="submission" date="2020-09" db="EMBL/GenBank/DDBJ databases">
        <authorList>
            <person name="Sun Q."/>
            <person name="Ohkuma M."/>
        </authorList>
    </citation>
    <scope>NUCLEOTIDE SEQUENCE</scope>
    <source>
        <strain evidence="2">JCM 4391</strain>
    </source>
</reference>
<evidence type="ECO:0000313" key="2">
    <source>
        <dbReference type="EMBL" id="GGU54966.1"/>
    </source>
</evidence>
<feature type="compositionally biased region" description="Basic and acidic residues" evidence="1">
    <location>
        <begin position="96"/>
        <end position="108"/>
    </location>
</feature>
<gene>
    <name evidence="2" type="ORF">GCM10010274_49870</name>
</gene>
<accession>A0A918M670</accession>